<dbReference type="GO" id="GO:0016887">
    <property type="term" value="F:ATP hydrolysis activity"/>
    <property type="evidence" value="ECO:0007669"/>
    <property type="project" value="InterPro"/>
</dbReference>
<keyword evidence="4 12" id="KW-0547">Nucleotide-binding</keyword>
<dbReference type="PROSITE" id="PS00674">
    <property type="entry name" value="AAA"/>
    <property type="match status" value="1"/>
</dbReference>
<evidence type="ECO:0000256" key="7">
    <source>
        <dbReference type="ARBA" id="ARBA00022840"/>
    </source>
</evidence>
<keyword evidence="9" id="KW-0496">Mitochondrion</keyword>
<reference evidence="16 17" key="1">
    <citation type="journal article" date="2019" name="Nat. Ecol. Evol.">
        <title>Megaphylogeny resolves global patterns of mushroom evolution.</title>
        <authorList>
            <person name="Varga T."/>
            <person name="Krizsan K."/>
            <person name="Foldi C."/>
            <person name="Dima B."/>
            <person name="Sanchez-Garcia M."/>
            <person name="Sanchez-Ramirez S."/>
            <person name="Szollosi G.J."/>
            <person name="Szarkandi J.G."/>
            <person name="Papp V."/>
            <person name="Albert L."/>
            <person name="Andreopoulos W."/>
            <person name="Angelini C."/>
            <person name="Antonin V."/>
            <person name="Barry K.W."/>
            <person name="Bougher N.L."/>
            <person name="Buchanan P."/>
            <person name="Buyck B."/>
            <person name="Bense V."/>
            <person name="Catcheside P."/>
            <person name="Chovatia M."/>
            <person name="Cooper J."/>
            <person name="Damon W."/>
            <person name="Desjardin D."/>
            <person name="Finy P."/>
            <person name="Geml J."/>
            <person name="Haridas S."/>
            <person name="Hughes K."/>
            <person name="Justo A."/>
            <person name="Karasinski D."/>
            <person name="Kautmanova I."/>
            <person name="Kiss B."/>
            <person name="Kocsube S."/>
            <person name="Kotiranta H."/>
            <person name="LaButti K.M."/>
            <person name="Lechner B.E."/>
            <person name="Liimatainen K."/>
            <person name="Lipzen A."/>
            <person name="Lukacs Z."/>
            <person name="Mihaltcheva S."/>
            <person name="Morgado L.N."/>
            <person name="Niskanen T."/>
            <person name="Noordeloos M.E."/>
            <person name="Ohm R.A."/>
            <person name="Ortiz-Santana B."/>
            <person name="Ovrebo C."/>
            <person name="Racz N."/>
            <person name="Riley R."/>
            <person name="Savchenko A."/>
            <person name="Shiryaev A."/>
            <person name="Soop K."/>
            <person name="Spirin V."/>
            <person name="Szebenyi C."/>
            <person name="Tomsovsky M."/>
            <person name="Tulloss R.E."/>
            <person name="Uehling J."/>
            <person name="Grigoriev I.V."/>
            <person name="Vagvolgyi C."/>
            <person name="Papp T."/>
            <person name="Martin F.M."/>
            <person name="Miettinen O."/>
            <person name="Hibbett D.S."/>
            <person name="Nagy L.G."/>
        </authorList>
    </citation>
    <scope>NUCLEOTIDE SEQUENCE [LARGE SCALE GENOMIC DNA]</scope>
    <source>
        <strain evidence="16 17">CBS 121175</strain>
    </source>
</reference>
<dbReference type="SMART" id="SM00382">
    <property type="entry name" value="AAA"/>
    <property type="match status" value="1"/>
</dbReference>
<keyword evidence="3" id="KW-0812">Transmembrane</keyword>
<comment type="subcellular location">
    <subcellularLocation>
        <location evidence="1">Mitochondrion inner membrane</location>
        <topology evidence="1">Single-pass membrane protein</topology>
    </subcellularLocation>
</comment>
<dbReference type="InterPro" id="IPR003593">
    <property type="entry name" value="AAA+_ATPase"/>
</dbReference>
<dbReference type="Pfam" id="PF00004">
    <property type="entry name" value="AAA"/>
    <property type="match status" value="1"/>
</dbReference>
<dbReference type="GO" id="GO:0005743">
    <property type="term" value="C:mitochondrial inner membrane"/>
    <property type="evidence" value="ECO:0007669"/>
    <property type="project" value="UniProtKB-SubCell"/>
</dbReference>
<dbReference type="AlphaFoldDB" id="A0A5C3L9B8"/>
<dbReference type="OrthoDB" id="10251412at2759"/>
<evidence type="ECO:0000256" key="5">
    <source>
        <dbReference type="ARBA" id="ARBA00022792"/>
    </source>
</evidence>
<comment type="similarity">
    <text evidence="2">Belongs to the AAA ATPase family. BCS1 subfamily.</text>
</comment>
<evidence type="ECO:0000256" key="13">
    <source>
        <dbReference type="SAM" id="MobiDB-lite"/>
    </source>
</evidence>
<evidence type="ECO:0000256" key="1">
    <source>
        <dbReference type="ARBA" id="ARBA00004434"/>
    </source>
</evidence>
<protein>
    <submittedName>
        <fullName evidence="16">P-loop containing nucleoside triphosphate hydrolase protein</fullName>
    </submittedName>
</protein>
<dbReference type="EMBL" id="ML210148">
    <property type="protein sequence ID" value="TFK29634.1"/>
    <property type="molecule type" value="Genomic_DNA"/>
</dbReference>
<evidence type="ECO:0000313" key="17">
    <source>
        <dbReference type="Proteomes" id="UP000307440"/>
    </source>
</evidence>
<feature type="domain" description="BCS1 N-terminal" evidence="15">
    <location>
        <begin position="83"/>
        <end position="266"/>
    </location>
</feature>
<keyword evidence="5" id="KW-0999">Mitochondrion inner membrane</keyword>
<dbReference type="InterPro" id="IPR027417">
    <property type="entry name" value="P-loop_NTPase"/>
</dbReference>
<evidence type="ECO:0000313" key="16">
    <source>
        <dbReference type="EMBL" id="TFK29634.1"/>
    </source>
</evidence>
<feature type="region of interest" description="Disordered" evidence="13">
    <location>
        <begin position="367"/>
        <end position="391"/>
    </location>
</feature>
<dbReference type="InterPro" id="IPR003959">
    <property type="entry name" value="ATPase_AAA_core"/>
</dbReference>
<dbReference type="SUPFAM" id="SSF52540">
    <property type="entry name" value="P-loop containing nucleoside triphosphate hydrolases"/>
    <property type="match status" value="1"/>
</dbReference>
<proteinExistence type="inferred from homology"/>
<dbReference type="SMART" id="SM01024">
    <property type="entry name" value="BCS1_N"/>
    <property type="match status" value="1"/>
</dbReference>
<gene>
    <name evidence="16" type="ORF">FA15DRAFT_663785</name>
</gene>
<dbReference type="PANTHER" id="PTHR23070">
    <property type="entry name" value="BCS1 AAA-TYPE ATPASE"/>
    <property type="match status" value="1"/>
</dbReference>
<accession>A0A5C3L9B8</accession>
<dbReference type="InterPro" id="IPR003960">
    <property type="entry name" value="ATPase_AAA_CS"/>
</dbReference>
<feature type="domain" description="AAA+ ATPase" evidence="14">
    <location>
        <begin position="297"/>
        <end position="444"/>
    </location>
</feature>
<feature type="compositionally biased region" description="Polar residues" evidence="13">
    <location>
        <begin position="379"/>
        <end position="391"/>
    </location>
</feature>
<name>A0A5C3L9B8_COPMA</name>
<dbReference type="Pfam" id="PF08740">
    <property type="entry name" value="BCS1_N"/>
    <property type="match status" value="1"/>
</dbReference>
<dbReference type="Proteomes" id="UP000307440">
    <property type="component" value="Unassembled WGS sequence"/>
</dbReference>
<evidence type="ECO:0000259" key="14">
    <source>
        <dbReference type="SMART" id="SM00382"/>
    </source>
</evidence>
<feature type="region of interest" description="Disordered" evidence="13">
    <location>
        <begin position="584"/>
        <end position="620"/>
    </location>
</feature>
<dbReference type="InterPro" id="IPR057495">
    <property type="entry name" value="AAA_lid_BCS1"/>
</dbReference>
<dbReference type="Gene3D" id="3.40.50.300">
    <property type="entry name" value="P-loop containing nucleotide triphosphate hydrolases"/>
    <property type="match status" value="1"/>
</dbReference>
<evidence type="ECO:0000256" key="12">
    <source>
        <dbReference type="RuleBase" id="RU003651"/>
    </source>
</evidence>
<dbReference type="Pfam" id="PF25426">
    <property type="entry name" value="AAA_lid_BCS1"/>
    <property type="match status" value="1"/>
</dbReference>
<keyword evidence="17" id="KW-1185">Reference proteome</keyword>
<feature type="region of interest" description="Disordered" evidence="13">
    <location>
        <begin position="462"/>
        <end position="489"/>
    </location>
</feature>
<dbReference type="GO" id="GO:0005524">
    <property type="term" value="F:ATP binding"/>
    <property type="evidence" value="ECO:0007669"/>
    <property type="project" value="UniProtKB-KW"/>
</dbReference>
<evidence type="ECO:0000256" key="8">
    <source>
        <dbReference type="ARBA" id="ARBA00022989"/>
    </source>
</evidence>
<keyword evidence="6 16" id="KW-0378">Hydrolase</keyword>
<feature type="compositionally biased region" description="Basic and acidic residues" evidence="13">
    <location>
        <begin position="584"/>
        <end position="601"/>
    </location>
</feature>
<evidence type="ECO:0000256" key="10">
    <source>
        <dbReference type="ARBA" id="ARBA00023136"/>
    </source>
</evidence>
<comment type="catalytic activity">
    <reaction evidence="11">
        <text>ATP + H2O = ADP + phosphate + H(+)</text>
        <dbReference type="Rhea" id="RHEA:13065"/>
        <dbReference type="ChEBI" id="CHEBI:15377"/>
        <dbReference type="ChEBI" id="CHEBI:15378"/>
        <dbReference type="ChEBI" id="CHEBI:30616"/>
        <dbReference type="ChEBI" id="CHEBI:43474"/>
        <dbReference type="ChEBI" id="CHEBI:456216"/>
    </reaction>
    <physiologicalReaction direction="left-to-right" evidence="11">
        <dbReference type="Rhea" id="RHEA:13066"/>
    </physiologicalReaction>
</comment>
<keyword evidence="10" id="KW-0472">Membrane</keyword>
<evidence type="ECO:0000256" key="4">
    <source>
        <dbReference type="ARBA" id="ARBA00022741"/>
    </source>
</evidence>
<keyword evidence="7 12" id="KW-0067">ATP-binding</keyword>
<evidence type="ECO:0000256" key="9">
    <source>
        <dbReference type="ARBA" id="ARBA00023128"/>
    </source>
</evidence>
<evidence type="ECO:0000259" key="15">
    <source>
        <dbReference type="SMART" id="SM01024"/>
    </source>
</evidence>
<dbReference type="STRING" id="230819.A0A5C3L9B8"/>
<keyword evidence="8" id="KW-1133">Transmembrane helix</keyword>
<organism evidence="16 17">
    <name type="scientific">Coprinopsis marcescibilis</name>
    <name type="common">Agaric fungus</name>
    <name type="synonym">Psathyrella marcescibilis</name>
    <dbReference type="NCBI Taxonomy" id="230819"/>
    <lineage>
        <taxon>Eukaryota</taxon>
        <taxon>Fungi</taxon>
        <taxon>Dikarya</taxon>
        <taxon>Basidiomycota</taxon>
        <taxon>Agaricomycotina</taxon>
        <taxon>Agaricomycetes</taxon>
        <taxon>Agaricomycetidae</taxon>
        <taxon>Agaricales</taxon>
        <taxon>Agaricineae</taxon>
        <taxon>Psathyrellaceae</taxon>
        <taxon>Coprinopsis</taxon>
    </lineage>
</organism>
<sequence>MATPLALSLAQQVFSILSDQTGGDGQFNLQALLSQAGSNCTNMNATSTPTSSPANTMPTTFDLSSILTFLFSFSSASDWIKFAVLGTVLTAARGWLMEAYYRFYNSFFINAHFENCDEVYNWMMVWLAKNPKWTQTNDVHISTKSFGLSYDSVGIEGEEIDDIADTDATRPLTFEPSFSHVFRFWYKGRWMSVSRSYKEPDSPYGSRTEALDLCIWSWNRTILSTMLLEAKKAYKDGQEDFVSVYASDFDSWQHMTSRPKRPLKSIVLEPGVKELLMRDARDFLRSKRWYSARGIPFRRGYLLYGAPGTGKTSIIHGIAGELGLDVYILSLSRIGMDDNTLARLISSLPERCIALMEDIDAAFSRTLNRDSDEEERESNPSSQNGMSSTPTSRISLSGLLNALDGVGAQEGRILFATTNKYTSLDPALCRPGRMDIHVEFRLASRYQANELFRCFYLPDSEKGTDDEKETDSAEIDSTADSGYLSSPEVEDEKAELIKLDAEKTEDVEPNGLPVNIPHYEHGPKLSFRQLETLAGKFAAAIPEREFSMAALQGYLMGYKTQPFEAVADARIWVKKQRLDAAARAEKEKEKKAKAQEKKVEKTVAGAEASTPAAEKEAAAT</sequence>
<dbReference type="InterPro" id="IPR050747">
    <property type="entry name" value="Mitochondrial_chaperone_BCS1"/>
</dbReference>
<dbReference type="InterPro" id="IPR014851">
    <property type="entry name" value="BCS1_N"/>
</dbReference>
<evidence type="ECO:0000256" key="2">
    <source>
        <dbReference type="ARBA" id="ARBA00007448"/>
    </source>
</evidence>
<evidence type="ECO:0000256" key="3">
    <source>
        <dbReference type="ARBA" id="ARBA00022692"/>
    </source>
</evidence>
<evidence type="ECO:0000256" key="11">
    <source>
        <dbReference type="ARBA" id="ARBA00048778"/>
    </source>
</evidence>
<evidence type="ECO:0000256" key="6">
    <source>
        <dbReference type="ARBA" id="ARBA00022801"/>
    </source>
</evidence>